<sequence>QKIDSSMNTVEGKQQPTKGHIKQKGRNKEDKTQGGKQKDGPAN</sequence>
<name>A0A9N9H700_9GLOM</name>
<accession>A0A9N9H700</accession>
<evidence type="ECO:0000256" key="1">
    <source>
        <dbReference type="SAM" id="MobiDB-lite"/>
    </source>
</evidence>
<evidence type="ECO:0000313" key="3">
    <source>
        <dbReference type="Proteomes" id="UP000789739"/>
    </source>
</evidence>
<dbReference type="AlphaFoldDB" id="A0A9N9H700"/>
<feature type="non-terminal residue" evidence="2">
    <location>
        <position position="1"/>
    </location>
</feature>
<dbReference type="EMBL" id="CAJVPI010003412">
    <property type="protein sequence ID" value="CAG8658166.1"/>
    <property type="molecule type" value="Genomic_DNA"/>
</dbReference>
<organism evidence="2 3">
    <name type="scientific">Paraglomus brasilianum</name>
    <dbReference type="NCBI Taxonomy" id="144538"/>
    <lineage>
        <taxon>Eukaryota</taxon>
        <taxon>Fungi</taxon>
        <taxon>Fungi incertae sedis</taxon>
        <taxon>Mucoromycota</taxon>
        <taxon>Glomeromycotina</taxon>
        <taxon>Glomeromycetes</taxon>
        <taxon>Paraglomerales</taxon>
        <taxon>Paraglomeraceae</taxon>
        <taxon>Paraglomus</taxon>
    </lineage>
</organism>
<keyword evidence="3" id="KW-1185">Reference proteome</keyword>
<dbReference type="Proteomes" id="UP000789739">
    <property type="component" value="Unassembled WGS sequence"/>
</dbReference>
<reference evidence="2" key="1">
    <citation type="submission" date="2021-06" db="EMBL/GenBank/DDBJ databases">
        <authorList>
            <person name="Kallberg Y."/>
            <person name="Tangrot J."/>
            <person name="Rosling A."/>
        </authorList>
    </citation>
    <scope>NUCLEOTIDE SEQUENCE</scope>
    <source>
        <strain evidence="2">BR232B</strain>
    </source>
</reference>
<comment type="caution">
    <text evidence="2">The sequence shown here is derived from an EMBL/GenBank/DDBJ whole genome shotgun (WGS) entry which is preliminary data.</text>
</comment>
<protein>
    <submittedName>
        <fullName evidence="2">6913_t:CDS:1</fullName>
    </submittedName>
</protein>
<feature type="compositionally biased region" description="Polar residues" evidence="1">
    <location>
        <begin position="1"/>
        <end position="17"/>
    </location>
</feature>
<gene>
    <name evidence="2" type="ORF">PBRASI_LOCUS10635</name>
</gene>
<proteinExistence type="predicted"/>
<feature type="region of interest" description="Disordered" evidence="1">
    <location>
        <begin position="1"/>
        <end position="43"/>
    </location>
</feature>
<evidence type="ECO:0000313" key="2">
    <source>
        <dbReference type="EMBL" id="CAG8658166.1"/>
    </source>
</evidence>
<feature type="compositionally biased region" description="Basic and acidic residues" evidence="1">
    <location>
        <begin position="26"/>
        <end position="43"/>
    </location>
</feature>